<dbReference type="Proteomes" id="UP000878956">
    <property type="component" value="Unassembled WGS sequence"/>
</dbReference>
<sequence>MPLFENLKDNVINTITYKMDALQDVFSSPDNFLLSFNKNTIYDIDLLCMIGSVNKEELYKELYFKNIDEIVLLIENNLDKIENLIVLTSIKYETGEFEITIEYNDEKIFNINIPEKYYKYEYSYIEKSILELEKNLSILKLKHKRSRIHKEDIQNQINKVETELSNLIHKKNKLDRITSNLSSFLNGYNFLDFRRLSSLFSDSDSDISDFNDILSIL</sequence>
<gene>
    <name evidence="2" type="ORF">KRM00_003906</name>
</gene>
<comment type="caution">
    <text evidence="2">The sequence shown here is derived from an EMBL/GenBank/DDBJ whole genome shotgun (WGS) entry which is preliminary data.</text>
</comment>
<name>A0AAN5VPW5_CLODI</name>
<reference evidence="2" key="1">
    <citation type="journal article" date="2018" name="Genome Biol.">
        <title>SKESA: strategic k-mer extension for scrupulous assemblies.</title>
        <authorList>
            <person name="Souvorov A."/>
            <person name="Agarwala R."/>
            <person name="Lipman D.J."/>
        </authorList>
    </citation>
    <scope>NUCLEOTIDE SEQUENCE</scope>
    <source>
        <strain evidence="2">HN1000</strain>
    </source>
</reference>
<evidence type="ECO:0000256" key="1">
    <source>
        <dbReference type="SAM" id="Coils"/>
    </source>
</evidence>
<reference evidence="2" key="2">
    <citation type="submission" date="2021-06" db="EMBL/GenBank/DDBJ databases">
        <authorList>
            <consortium name="NCBI Pathogen Detection Project"/>
        </authorList>
    </citation>
    <scope>NUCLEOTIDE SEQUENCE</scope>
    <source>
        <strain evidence="2">HN1000</strain>
    </source>
</reference>
<accession>A0AAN5VPW5</accession>
<evidence type="ECO:0000313" key="2">
    <source>
        <dbReference type="EMBL" id="HBH1544357.1"/>
    </source>
</evidence>
<proteinExistence type="predicted"/>
<dbReference type="EMBL" id="DAEPXK010000075">
    <property type="protein sequence ID" value="HBH1544357.1"/>
    <property type="molecule type" value="Genomic_DNA"/>
</dbReference>
<dbReference type="RefSeq" id="WP_009899550.1">
    <property type="nucleotide sequence ID" value="NZ_FUQT01000003.1"/>
</dbReference>
<evidence type="ECO:0000313" key="3">
    <source>
        <dbReference type="Proteomes" id="UP000878956"/>
    </source>
</evidence>
<protein>
    <submittedName>
        <fullName evidence="2">Uncharacterized protein</fullName>
    </submittedName>
</protein>
<feature type="coiled-coil region" evidence="1">
    <location>
        <begin position="150"/>
        <end position="177"/>
    </location>
</feature>
<keyword evidence="1" id="KW-0175">Coiled coil</keyword>
<dbReference type="AlphaFoldDB" id="A0AAN5VPW5"/>
<organism evidence="2 3">
    <name type="scientific">Clostridioides difficile</name>
    <name type="common">Peptoclostridium difficile</name>
    <dbReference type="NCBI Taxonomy" id="1496"/>
    <lineage>
        <taxon>Bacteria</taxon>
        <taxon>Bacillati</taxon>
        <taxon>Bacillota</taxon>
        <taxon>Clostridia</taxon>
        <taxon>Peptostreptococcales</taxon>
        <taxon>Peptostreptococcaceae</taxon>
        <taxon>Clostridioides</taxon>
    </lineage>
</organism>